<dbReference type="Pfam" id="PF08243">
    <property type="entry name" value="SPT2"/>
    <property type="match status" value="1"/>
</dbReference>
<feature type="compositionally biased region" description="Basic residues" evidence="3">
    <location>
        <begin position="76"/>
        <end position="85"/>
    </location>
</feature>
<dbReference type="InterPro" id="IPR013256">
    <property type="entry name" value="Chromatin_SPT2"/>
</dbReference>
<gene>
    <name evidence="4" type="ORF">HK105_200938</name>
</gene>
<feature type="region of interest" description="Disordered" evidence="3">
    <location>
        <begin position="29"/>
        <end position="85"/>
    </location>
</feature>
<evidence type="ECO:0000313" key="4">
    <source>
        <dbReference type="EMBL" id="KAL2919295.1"/>
    </source>
</evidence>
<keyword evidence="5" id="KW-1185">Reference proteome</keyword>
<accession>A0ABR4NIC7</accession>
<dbReference type="EMBL" id="JADGIZ020000003">
    <property type="protein sequence ID" value="KAL2919295.1"/>
    <property type="molecule type" value="Genomic_DNA"/>
</dbReference>
<evidence type="ECO:0000256" key="1">
    <source>
        <dbReference type="ARBA" id="ARBA00006461"/>
    </source>
</evidence>
<organism evidence="4 5">
    <name type="scientific">Polyrhizophydium stewartii</name>
    <dbReference type="NCBI Taxonomy" id="2732419"/>
    <lineage>
        <taxon>Eukaryota</taxon>
        <taxon>Fungi</taxon>
        <taxon>Fungi incertae sedis</taxon>
        <taxon>Chytridiomycota</taxon>
        <taxon>Chytridiomycota incertae sedis</taxon>
        <taxon>Chytridiomycetes</taxon>
        <taxon>Rhizophydiales</taxon>
        <taxon>Rhizophydiales incertae sedis</taxon>
        <taxon>Polyrhizophydium</taxon>
    </lineage>
</organism>
<evidence type="ECO:0000313" key="5">
    <source>
        <dbReference type="Proteomes" id="UP001527925"/>
    </source>
</evidence>
<name>A0ABR4NIC7_9FUNG</name>
<dbReference type="Proteomes" id="UP001527925">
    <property type="component" value="Unassembled WGS sequence"/>
</dbReference>
<reference evidence="4 5" key="1">
    <citation type="submission" date="2023-09" db="EMBL/GenBank/DDBJ databases">
        <title>Pangenome analysis of Batrachochytrium dendrobatidis and related Chytrids.</title>
        <authorList>
            <person name="Yacoub M.N."/>
            <person name="Stajich J.E."/>
            <person name="James T.Y."/>
        </authorList>
    </citation>
    <scope>NUCLEOTIDE SEQUENCE [LARGE SCALE GENOMIC DNA]</scope>
    <source>
        <strain evidence="4 5">JEL0888</strain>
    </source>
</reference>
<dbReference type="PANTHER" id="PTHR22691">
    <property type="entry name" value="YEAST SPT2-RELATED"/>
    <property type="match status" value="1"/>
</dbReference>
<evidence type="ECO:0000256" key="2">
    <source>
        <dbReference type="ARBA" id="ARBA00023054"/>
    </source>
</evidence>
<dbReference type="SMART" id="SM00784">
    <property type="entry name" value="SPT2"/>
    <property type="match status" value="1"/>
</dbReference>
<feature type="compositionally biased region" description="Basic and acidic residues" evidence="3">
    <location>
        <begin position="46"/>
        <end position="75"/>
    </location>
</feature>
<evidence type="ECO:0000256" key="3">
    <source>
        <dbReference type="SAM" id="MobiDB-lite"/>
    </source>
</evidence>
<sequence>MDELLSDHAFVEKNASALIQAMFGYRRDRYQDDGSDSDMEVGFSVVDREEKRSARLARQEDAEEERREAELEARKTAGRKKPRQS</sequence>
<dbReference type="PANTHER" id="PTHR22691:SF8">
    <property type="entry name" value="PROTEIN SPT2 HOMOLOG"/>
    <property type="match status" value="1"/>
</dbReference>
<protein>
    <submittedName>
        <fullName evidence="4">Uncharacterized protein</fullName>
    </submittedName>
</protein>
<proteinExistence type="inferred from homology"/>
<comment type="caution">
    <text evidence="4">The sequence shown here is derived from an EMBL/GenBank/DDBJ whole genome shotgun (WGS) entry which is preliminary data.</text>
</comment>
<keyword evidence="2" id="KW-0175">Coiled coil</keyword>
<comment type="similarity">
    <text evidence="1">Belongs to the SPT2 family.</text>
</comment>